<gene>
    <name evidence="1" type="ORF">MHEC_41120</name>
</gene>
<organism evidence="1 2">
    <name type="scientific">Mycobacterium heckeshornense</name>
    <dbReference type="NCBI Taxonomy" id="110505"/>
    <lineage>
        <taxon>Bacteria</taxon>
        <taxon>Bacillati</taxon>
        <taxon>Actinomycetota</taxon>
        <taxon>Actinomycetes</taxon>
        <taxon>Mycobacteriales</taxon>
        <taxon>Mycobacteriaceae</taxon>
        <taxon>Mycobacterium</taxon>
    </lineage>
</organism>
<dbReference type="Proteomes" id="UP000595446">
    <property type="component" value="Chromosome"/>
</dbReference>
<dbReference type="EMBL" id="AP024237">
    <property type="protein sequence ID" value="BCO37679.1"/>
    <property type="molecule type" value="Genomic_DNA"/>
</dbReference>
<dbReference type="InterPro" id="IPR003399">
    <property type="entry name" value="Mce/MlaD"/>
</dbReference>
<dbReference type="InterPro" id="IPR052336">
    <property type="entry name" value="MlaD_Phospholipid_Transporter"/>
</dbReference>
<dbReference type="Pfam" id="PF02470">
    <property type="entry name" value="MlaD"/>
    <property type="match status" value="1"/>
</dbReference>
<keyword evidence="2" id="KW-1185">Reference proteome</keyword>
<dbReference type="OrthoDB" id="4379218at2"/>
<dbReference type="RefSeq" id="WP_082169617.1">
    <property type="nucleotide sequence ID" value="NZ_AP024237.1"/>
</dbReference>
<reference evidence="1 2" key="1">
    <citation type="submission" date="2020-12" db="EMBL/GenBank/DDBJ databases">
        <title>Complete genome sequence of Mycobacterium heckeshornense JCM 15655T, closely related to a pathogenic non-tuberculous mycobacterial species Mycobacterium xenopi.</title>
        <authorList>
            <person name="Yoshida M."/>
            <person name="Fukano H."/>
            <person name="Asakura T."/>
            <person name="Suzuki M."/>
            <person name="Hoshino Y."/>
        </authorList>
    </citation>
    <scope>NUCLEOTIDE SEQUENCE [LARGE SCALE GENOMIC DNA]</scope>
    <source>
        <strain evidence="1 2">JCM 15655</strain>
    </source>
</reference>
<name>A0A2G8BJ29_9MYCO</name>
<evidence type="ECO:0000313" key="2">
    <source>
        <dbReference type="Proteomes" id="UP000595446"/>
    </source>
</evidence>
<sequence>MQPLKLRSLLRNPVSWGAGGIAFATVVALVLGYIHYNPPGQGKIVTFYTDDAAQIRQGDDVRMAGITVGKVKDIALESKRVRVRARIDDDAFIGDQSQVDVRMLTVVGGYYVNINSIGDRPLGAEPIPSERVKLPYILTDALEDSMKITANVATKPINESLNAIQQGLKGTNVEALAAIVDAGNSIMSTIDRQRGEVTKILNVSNEYIRALKNYRGELVQLIRKIAIVTQTLILYGKGLEELSNGLGETTLALKPVGDFYATHRVEFIEKVRQYMHRTRLFVERSGVTVRLLQRLQNLFDRVLNGQDANPGLLATDLCIPMPGSAC</sequence>
<dbReference type="PANTHER" id="PTHR33371">
    <property type="entry name" value="INTERMEMBRANE PHOSPHOLIPID TRANSPORT SYSTEM BINDING PROTEIN MLAD-RELATED"/>
    <property type="match status" value="1"/>
</dbReference>
<proteinExistence type="predicted"/>
<accession>A0A2G8BJ29</accession>
<dbReference type="PANTHER" id="PTHR33371:SF4">
    <property type="entry name" value="INTERMEMBRANE PHOSPHOLIPID TRANSPORT SYSTEM BINDING PROTEIN MLAD"/>
    <property type="match status" value="1"/>
</dbReference>
<protein>
    <submittedName>
        <fullName evidence="1">Uncharacterized protein</fullName>
    </submittedName>
</protein>
<evidence type="ECO:0000313" key="1">
    <source>
        <dbReference type="EMBL" id="BCO37679.1"/>
    </source>
</evidence>
<dbReference type="AlphaFoldDB" id="A0A2G8BJ29"/>